<dbReference type="EMBL" id="CAQN01000785">
    <property type="protein sequence ID" value="CCQ68517.1"/>
    <property type="molecule type" value="Genomic_DNA"/>
</dbReference>
<dbReference type="PANTHER" id="PTHR37841">
    <property type="entry name" value="GLR2918 PROTEIN"/>
    <property type="match status" value="1"/>
</dbReference>
<accession>T2JV64</accession>
<organism evidence="1 2">
    <name type="scientific">Crocosphaera watsonii WH 0402</name>
    <dbReference type="NCBI Taxonomy" id="1284629"/>
    <lineage>
        <taxon>Bacteria</taxon>
        <taxon>Bacillati</taxon>
        <taxon>Cyanobacteriota</taxon>
        <taxon>Cyanophyceae</taxon>
        <taxon>Oscillatoriophycideae</taxon>
        <taxon>Chroococcales</taxon>
        <taxon>Aphanothecaceae</taxon>
        <taxon>Crocosphaera</taxon>
    </lineage>
</organism>
<gene>
    <name evidence="1" type="ORF">CWATWH0402_1037</name>
</gene>
<evidence type="ECO:0008006" key="3">
    <source>
        <dbReference type="Google" id="ProtNLM"/>
    </source>
</evidence>
<proteinExistence type="predicted"/>
<sequence length="718" mass="81258">MSLTDEETVLKKAITLTPNPEAENYNSGYLTTCNGNNRLNYKIQVNSENNQNQFELSANKKTWTYQLDTSNLANRTFLQHVNPSLAVALEIQEALRVLANDDKIQAVLIRRQKNNDNNAISVYSKEETTTELTVLIPSSSTDSSLQSVLSASQEIRIEKTYISDSLRYKLSFSNDDADAKAITITQIIDSTGKIQVQTTQKHPVKVFSDTGIITHHSNRVSSETIEVEYNDYLEDATFTYHTGGQLIISNLIEGMKVEHYAKPPIQNIVNGVVESFIILKPEDKIVFLNREQNKLEQFLNNLLSVSNFQSNQDLSLQEEASINPELKLTLFRGKYGGIKNGQVIILFMISHAHGYFSEGLAPVMFNNKWGYVNTQGEMFIACQFESAGDFSEGLAPVMLNNKWGYVNTQGIIVIPCQFEDVKEFSEELAPVRLNDKWGYVNTQGEIFISCKFEDAETFSEGLAAVQGGYSQRDVYNWDKWGYINKKGKVVISFEFIIASHFSNGVAYVRQYIDYARGGLIDKRGEWIAGFHFDNFSEFYGFKEGLALVAREGKYETKYGFISARGKLIIPCEFDSANEISEGFASVKKDGKWGFIDKVGRVLKEPQFDGVGDFSEGLAPVKKDGKWGYIDRKGYEVIWYQFDDNGYFSEGLAKVHKNGKWGYIDKTGKLVIPYQFDEAYGFQEGLAKVIVNEQEYLIDKSQTIWVSESDYDKITIQMP</sequence>
<dbReference type="SUPFAM" id="SSF69360">
    <property type="entry name" value="Cell wall binding repeat"/>
    <property type="match status" value="1"/>
</dbReference>
<protein>
    <recommendedName>
        <fullName evidence="3">WG repeat-containing protein</fullName>
    </recommendedName>
</protein>
<evidence type="ECO:0000313" key="2">
    <source>
        <dbReference type="Proteomes" id="UP000018130"/>
    </source>
</evidence>
<dbReference type="InterPro" id="IPR032774">
    <property type="entry name" value="WG_beta_rep"/>
</dbReference>
<evidence type="ECO:0000313" key="1">
    <source>
        <dbReference type="EMBL" id="CCQ68517.1"/>
    </source>
</evidence>
<dbReference type="Pfam" id="PF14903">
    <property type="entry name" value="WG_beta_rep"/>
    <property type="match status" value="6"/>
</dbReference>
<reference evidence="1 2" key="1">
    <citation type="submission" date="2013-01" db="EMBL/GenBank/DDBJ databases">
        <authorList>
            <person name="Bench S."/>
        </authorList>
    </citation>
    <scope>NUCLEOTIDE SEQUENCE [LARGE SCALE GENOMIC DNA]</scope>
    <source>
        <strain evidence="1 2">WH 0402</strain>
    </source>
</reference>
<dbReference type="AlphaFoldDB" id="T2JV64"/>
<dbReference type="PANTHER" id="PTHR37841:SF1">
    <property type="entry name" value="DUF3298 DOMAIN-CONTAINING PROTEIN"/>
    <property type="match status" value="1"/>
</dbReference>
<dbReference type="Proteomes" id="UP000018130">
    <property type="component" value="Unassembled WGS sequence"/>
</dbReference>
<reference evidence="1 2" key="2">
    <citation type="submission" date="2013-09" db="EMBL/GenBank/DDBJ databases">
        <title>Whole genome comparison of six Crocosphaera watsonii strains with differing phenotypes.</title>
        <authorList>
            <person name="Bench S.R."/>
            <person name="Heller P."/>
            <person name="Frank I."/>
            <person name="Arciniega M."/>
            <person name="Shilova I.N."/>
            <person name="Zehr J.P."/>
        </authorList>
    </citation>
    <scope>NUCLEOTIDE SEQUENCE [LARGE SCALE GENOMIC DNA]</scope>
    <source>
        <strain evidence="1 2">WH 0402</strain>
    </source>
</reference>
<comment type="caution">
    <text evidence="1">The sequence shown here is derived from an EMBL/GenBank/DDBJ whole genome shotgun (WGS) entry which is preliminary data.</text>
</comment>
<name>T2JV64_CROWT</name>